<dbReference type="SUPFAM" id="SSF56988">
    <property type="entry name" value="Anthrax protective antigen"/>
    <property type="match status" value="1"/>
</dbReference>
<feature type="chain" id="PRO_5017536726" evidence="1">
    <location>
        <begin position="29"/>
        <end position="481"/>
    </location>
</feature>
<accession>A0A3E5BR66</accession>
<dbReference type="GO" id="GO:0005737">
    <property type="term" value="C:cytoplasm"/>
    <property type="evidence" value="ECO:0007669"/>
    <property type="project" value="TreeGrafter"/>
</dbReference>
<evidence type="ECO:0000313" key="4">
    <source>
        <dbReference type="Proteomes" id="UP000260983"/>
    </source>
</evidence>
<dbReference type="CDD" id="cd07383">
    <property type="entry name" value="MPP_Dcr2"/>
    <property type="match status" value="1"/>
</dbReference>
<dbReference type="Gene3D" id="3.60.21.10">
    <property type="match status" value="1"/>
</dbReference>
<evidence type="ECO:0000256" key="1">
    <source>
        <dbReference type="SAM" id="SignalP"/>
    </source>
</evidence>
<protein>
    <submittedName>
        <fullName evidence="3">Metallophosphatase</fullName>
    </submittedName>
</protein>
<dbReference type="SMART" id="SM00758">
    <property type="entry name" value="PA14"/>
    <property type="match status" value="1"/>
</dbReference>
<dbReference type="AlphaFoldDB" id="A0A3E5BR66"/>
<dbReference type="InterPro" id="IPR029052">
    <property type="entry name" value="Metallo-depent_PP-like"/>
</dbReference>
<feature type="domain" description="PA14" evidence="2">
    <location>
        <begin position="340"/>
        <end position="476"/>
    </location>
</feature>
<dbReference type="EMBL" id="QSUL01000001">
    <property type="protein sequence ID" value="RGN40120.1"/>
    <property type="molecule type" value="Genomic_DNA"/>
</dbReference>
<feature type="signal peptide" evidence="1">
    <location>
        <begin position="1"/>
        <end position="28"/>
    </location>
</feature>
<dbReference type="PROSITE" id="PS51820">
    <property type="entry name" value="PA14"/>
    <property type="match status" value="1"/>
</dbReference>
<reference evidence="3 4" key="1">
    <citation type="submission" date="2018-08" db="EMBL/GenBank/DDBJ databases">
        <title>A genome reference for cultivated species of the human gut microbiota.</title>
        <authorList>
            <person name="Zou Y."/>
            <person name="Xue W."/>
            <person name="Luo G."/>
        </authorList>
    </citation>
    <scope>NUCLEOTIDE SEQUENCE [LARGE SCALE GENOMIC DNA]</scope>
    <source>
        <strain evidence="3 4">OM05-15BH</strain>
    </source>
</reference>
<sequence>MKKKLILLFLWVCILPALLSAQSRFAFRDGKFVIAQFTDLHWTPKSPKCAETAATIRAVLKAERPDLAVLSGDVVTADPAIDGWKAVVGIFNETKTPFVVTMGNHDAEYMTRGDIYDFLLKSPYYVGTKGPKDVGYGNCVIPVHASKEKDKVAASLYCMDSNDYQPNKLYGAYDWIHFNQIEWYRKQSASFAAGNGGNPVPALAFFHIPLIEYNEITGDGKTFGNDKEGGVASSNINSGMFASFIDMKDVMGVFVGHDHDNDFIGIDKGIALGYGRVTGTDAYGVLTRGARVIELYEGKYKFDTWISTSSGREAVYYYPSGLNSEEEQTMAYQPAKNVSPDKHGVAYIYYEGKCKRVADITSCGKVKEGVMKNFSIGEAAVTDHFAYDFRTLVNIPEKGVYRFYTFSDDGSVLYIDGKLVVNNDGGHSGRRAEGKVALEKGFHELHLLYFEDYMGQELEVGYSGRNILETTLPDDMLFIPD</sequence>
<dbReference type="Pfam" id="PF00149">
    <property type="entry name" value="Metallophos"/>
    <property type="match status" value="1"/>
</dbReference>
<dbReference type="GO" id="GO:0016788">
    <property type="term" value="F:hydrolase activity, acting on ester bonds"/>
    <property type="evidence" value="ECO:0007669"/>
    <property type="project" value="TreeGrafter"/>
</dbReference>
<dbReference type="Proteomes" id="UP000260983">
    <property type="component" value="Unassembled WGS sequence"/>
</dbReference>
<dbReference type="InterPro" id="IPR037524">
    <property type="entry name" value="PA14/GLEYA"/>
</dbReference>
<comment type="caution">
    <text evidence="3">The sequence shown here is derived from an EMBL/GenBank/DDBJ whole genome shotgun (WGS) entry which is preliminary data.</text>
</comment>
<dbReference type="Pfam" id="PF07691">
    <property type="entry name" value="PA14"/>
    <property type="match status" value="1"/>
</dbReference>
<keyword evidence="1" id="KW-0732">Signal</keyword>
<organism evidence="3 4">
    <name type="scientific">Bacteroides oleiciplenus</name>
    <dbReference type="NCBI Taxonomy" id="626931"/>
    <lineage>
        <taxon>Bacteria</taxon>
        <taxon>Pseudomonadati</taxon>
        <taxon>Bacteroidota</taxon>
        <taxon>Bacteroidia</taxon>
        <taxon>Bacteroidales</taxon>
        <taxon>Bacteroidaceae</taxon>
        <taxon>Bacteroides</taxon>
    </lineage>
</organism>
<name>A0A3E5BR66_9BACE</name>
<gene>
    <name evidence="3" type="ORF">DXB65_00250</name>
</gene>
<dbReference type="Gene3D" id="3.90.182.10">
    <property type="entry name" value="Toxin - Anthrax Protective Antigen,domain 1"/>
    <property type="match status" value="1"/>
</dbReference>
<dbReference type="InterPro" id="IPR004843">
    <property type="entry name" value="Calcineurin-like_PHP"/>
</dbReference>
<dbReference type="PANTHER" id="PTHR32440:SF11">
    <property type="entry name" value="METALLOPHOSPHOESTERASE DOMAIN-CONTAINING PROTEIN"/>
    <property type="match status" value="1"/>
</dbReference>
<proteinExistence type="predicted"/>
<dbReference type="InterPro" id="IPR011658">
    <property type="entry name" value="PA14_dom"/>
</dbReference>
<evidence type="ECO:0000259" key="2">
    <source>
        <dbReference type="PROSITE" id="PS51820"/>
    </source>
</evidence>
<evidence type="ECO:0000313" key="3">
    <source>
        <dbReference type="EMBL" id="RGN40120.1"/>
    </source>
</evidence>
<dbReference type="SUPFAM" id="SSF56300">
    <property type="entry name" value="Metallo-dependent phosphatases"/>
    <property type="match status" value="1"/>
</dbReference>
<dbReference type="PANTHER" id="PTHR32440">
    <property type="entry name" value="PHOSPHATASE DCR2-RELATED-RELATED"/>
    <property type="match status" value="1"/>
</dbReference>
<dbReference type="RefSeq" id="WP_117722959.1">
    <property type="nucleotide sequence ID" value="NZ_QSUL01000001.1"/>
</dbReference>